<dbReference type="Pfam" id="PF07859">
    <property type="entry name" value="Abhydrolase_3"/>
    <property type="match status" value="1"/>
</dbReference>
<feature type="domain" description="Alpha/beta hydrolase fold-3" evidence="2">
    <location>
        <begin position="40"/>
        <end position="216"/>
    </location>
</feature>
<feature type="non-terminal residue" evidence="3">
    <location>
        <position position="233"/>
    </location>
</feature>
<keyword evidence="1 3" id="KW-0378">Hydrolase</keyword>
<comment type="caution">
    <text evidence="3">The sequence shown here is derived from an EMBL/GenBank/DDBJ whole genome shotgun (WGS) entry which is preliminary data.</text>
</comment>
<dbReference type="PANTHER" id="PTHR48081">
    <property type="entry name" value="AB HYDROLASE SUPERFAMILY PROTEIN C4A8.06C"/>
    <property type="match status" value="1"/>
</dbReference>
<accession>A0AA39MP08</accession>
<protein>
    <submittedName>
        <fullName evidence="3">Alpha/Beta hydrolase protein</fullName>
    </submittedName>
</protein>
<evidence type="ECO:0000313" key="3">
    <source>
        <dbReference type="EMBL" id="KAK0440480.1"/>
    </source>
</evidence>
<dbReference type="InterPro" id="IPR013094">
    <property type="entry name" value="AB_hydrolase_3"/>
</dbReference>
<feature type="non-terminal residue" evidence="3">
    <location>
        <position position="1"/>
    </location>
</feature>
<evidence type="ECO:0000259" key="2">
    <source>
        <dbReference type="Pfam" id="PF07859"/>
    </source>
</evidence>
<dbReference type="InterPro" id="IPR050300">
    <property type="entry name" value="GDXG_lipolytic_enzyme"/>
</dbReference>
<dbReference type="Proteomes" id="UP001175211">
    <property type="component" value="Unassembled WGS sequence"/>
</dbReference>
<name>A0AA39MP08_ARMTA</name>
<reference evidence="3" key="1">
    <citation type="submission" date="2023-06" db="EMBL/GenBank/DDBJ databases">
        <authorList>
            <consortium name="Lawrence Berkeley National Laboratory"/>
            <person name="Ahrendt S."/>
            <person name="Sahu N."/>
            <person name="Indic B."/>
            <person name="Wong-Bajracharya J."/>
            <person name="Merenyi Z."/>
            <person name="Ke H.-M."/>
            <person name="Monk M."/>
            <person name="Kocsube S."/>
            <person name="Drula E."/>
            <person name="Lipzen A."/>
            <person name="Balint B."/>
            <person name="Henrissat B."/>
            <person name="Andreopoulos B."/>
            <person name="Martin F.M."/>
            <person name="Harder C.B."/>
            <person name="Rigling D."/>
            <person name="Ford K.L."/>
            <person name="Foster G.D."/>
            <person name="Pangilinan J."/>
            <person name="Papanicolaou A."/>
            <person name="Barry K."/>
            <person name="LaButti K."/>
            <person name="Viragh M."/>
            <person name="Koriabine M."/>
            <person name="Yan M."/>
            <person name="Riley R."/>
            <person name="Champramary S."/>
            <person name="Plett K.L."/>
            <person name="Tsai I.J."/>
            <person name="Slot J."/>
            <person name="Sipos G."/>
            <person name="Plett J."/>
            <person name="Nagy L.G."/>
            <person name="Grigoriev I.V."/>
        </authorList>
    </citation>
    <scope>NUCLEOTIDE SEQUENCE</scope>
    <source>
        <strain evidence="3">CCBAS 213</strain>
    </source>
</reference>
<organism evidence="3 4">
    <name type="scientific">Armillaria tabescens</name>
    <name type="common">Ringless honey mushroom</name>
    <name type="synonym">Agaricus tabescens</name>
    <dbReference type="NCBI Taxonomy" id="1929756"/>
    <lineage>
        <taxon>Eukaryota</taxon>
        <taxon>Fungi</taxon>
        <taxon>Dikarya</taxon>
        <taxon>Basidiomycota</taxon>
        <taxon>Agaricomycotina</taxon>
        <taxon>Agaricomycetes</taxon>
        <taxon>Agaricomycetidae</taxon>
        <taxon>Agaricales</taxon>
        <taxon>Marasmiineae</taxon>
        <taxon>Physalacriaceae</taxon>
        <taxon>Desarmillaria</taxon>
    </lineage>
</organism>
<dbReference type="EMBL" id="JAUEPS010000076">
    <property type="protein sequence ID" value="KAK0440480.1"/>
    <property type="molecule type" value="Genomic_DNA"/>
</dbReference>
<dbReference type="PANTHER" id="PTHR48081:SF31">
    <property type="entry name" value="STERYL ACETYL HYDROLASE MUG81-RELATED"/>
    <property type="match status" value="1"/>
</dbReference>
<sequence length="233" mass="26504">SSLQNYLQWTESSNMPAVIDELLDGAHLLWIGLKRWDQVILYCHGGAYMMSCSENIMTFCQYLQVELEQRNIHVGIAILAYKLLPDNPFPTQLCKDKATFDTLFKAGAKPKNITLTGASAGGNLVLQMLAHILHHHASIEPIPEMRFCGIFLMSPWVSMKEDRELPQHLLEAKHKYDSLSSFYGRHACQVLLKDIPDADIQLIDPLEAPEDWFKGIERLTDSIFVMWGEVECL</sequence>
<proteinExistence type="predicted"/>
<dbReference type="RefSeq" id="XP_060323641.1">
    <property type="nucleotide sequence ID" value="XM_060466640.1"/>
</dbReference>
<dbReference type="Gene3D" id="3.40.50.1820">
    <property type="entry name" value="alpha/beta hydrolase"/>
    <property type="match status" value="1"/>
</dbReference>
<gene>
    <name evidence="3" type="ORF">EV420DRAFT_1241483</name>
</gene>
<keyword evidence="4" id="KW-1185">Reference proteome</keyword>
<evidence type="ECO:0000256" key="1">
    <source>
        <dbReference type="ARBA" id="ARBA00022801"/>
    </source>
</evidence>
<dbReference type="AlphaFoldDB" id="A0AA39MP08"/>
<dbReference type="GO" id="GO:0016787">
    <property type="term" value="F:hydrolase activity"/>
    <property type="evidence" value="ECO:0007669"/>
    <property type="project" value="UniProtKB-KW"/>
</dbReference>
<dbReference type="InterPro" id="IPR029058">
    <property type="entry name" value="AB_hydrolase_fold"/>
</dbReference>
<dbReference type="SUPFAM" id="SSF53474">
    <property type="entry name" value="alpha/beta-Hydrolases"/>
    <property type="match status" value="1"/>
</dbReference>
<evidence type="ECO:0000313" key="4">
    <source>
        <dbReference type="Proteomes" id="UP001175211"/>
    </source>
</evidence>
<dbReference type="GeneID" id="85350188"/>